<dbReference type="Proteomes" id="UP000053831">
    <property type="component" value="Unassembled WGS sequence"/>
</dbReference>
<dbReference type="InterPro" id="IPR036881">
    <property type="entry name" value="Glyco_hydro_3_C_sf"/>
</dbReference>
<accession>A0A0N0RTV2</accession>
<dbReference type="PANTHER" id="PTHR42721">
    <property type="entry name" value="SUGAR HYDROLASE-RELATED"/>
    <property type="match status" value="1"/>
</dbReference>
<dbReference type="GO" id="GO:0009044">
    <property type="term" value="F:xylan 1,4-beta-xylosidase activity"/>
    <property type="evidence" value="ECO:0007669"/>
    <property type="project" value="UniProtKB-EC"/>
</dbReference>
<keyword evidence="5" id="KW-0378">Hydrolase</keyword>
<gene>
    <name evidence="13" type="ORF">ESCO_004473</name>
</gene>
<evidence type="ECO:0000256" key="5">
    <source>
        <dbReference type="ARBA" id="ARBA00022801"/>
    </source>
</evidence>
<dbReference type="Gene3D" id="2.60.40.10">
    <property type="entry name" value="Immunoglobulins"/>
    <property type="match status" value="1"/>
</dbReference>
<evidence type="ECO:0000256" key="9">
    <source>
        <dbReference type="ARBA" id="ARBA00023326"/>
    </source>
</evidence>
<keyword evidence="14" id="KW-1185">Reference proteome</keyword>
<dbReference type="Pfam" id="PF14310">
    <property type="entry name" value="Fn3-like"/>
    <property type="match status" value="1"/>
</dbReference>
<proteinExistence type="inferred from homology"/>
<comment type="catalytic activity">
    <reaction evidence="10">
        <text>Hydrolysis of (1-&gt;4)-beta-D-xylans, to remove successive D-xylose residues from the non-reducing termini.</text>
        <dbReference type="EC" id="3.2.1.37"/>
    </reaction>
</comment>
<evidence type="ECO:0000256" key="1">
    <source>
        <dbReference type="ARBA" id="ARBA00004851"/>
    </source>
</evidence>
<dbReference type="STRING" id="150374.A0A0N0RTV2"/>
<evidence type="ECO:0000256" key="3">
    <source>
        <dbReference type="ARBA" id="ARBA00022651"/>
    </source>
</evidence>
<dbReference type="OrthoDB" id="47059at2759"/>
<keyword evidence="6" id="KW-0325">Glycoprotein</keyword>
<dbReference type="SUPFAM" id="SSF52279">
    <property type="entry name" value="Beta-D-glucan exohydrolase, C-terminal domain"/>
    <property type="match status" value="1"/>
</dbReference>
<dbReference type="InterPro" id="IPR002772">
    <property type="entry name" value="Glyco_hydro_3_C"/>
</dbReference>
<evidence type="ECO:0000259" key="12">
    <source>
        <dbReference type="SMART" id="SM01217"/>
    </source>
</evidence>
<feature type="domain" description="Fibronectin type III-like" evidence="12">
    <location>
        <begin position="645"/>
        <end position="715"/>
    </location>
</feature>
<comment type="caution">
    <text evidence="13">The sequence shown here is derived from an EMBL/GenBank/DDBJ whole genome shotgun (WGS) entry which is preliminary data.</text>
</comment>
<dbReference type="SMART" id="SM01217">
    <property type="entry name" value="Fn3_like"/>
    <property type="match status" value="1"/>
</dbReference>
<evidence type="ECO:0000256" key="11">
    <source>
        <dbReference type="ARBA" id="ARBA00026107"/>
    </source>
</evidence>
<dbReference type="EMBL" id="LGSR01000013">
    <property type="protein sequence ID" value="KOS21229.1"/>
    <property type="molecule type" value="Genomic_DNA"/>
</dbReference>
<dbReference type="Pfam" id="PF00933">
    <property type="entry name" value="Glyco_hydro_3"/>
    <property type="match status" value="1"/>
</dbReference>
<dbReference type="UniPathway" id="UPA00114"/>
<dbReference type="InterPro" id="IPR026891">
    <property type="entry name" value="Fn3-like"/>
</dbReference>
<keyword evidence="4" id="KW-0732">Signal</keyword>
<organism evidence="13 14">
    <name type="scientific">Escovopsis weberi</name>
    <dbReference type="NCBI Taxonomy" id="150374"/>
    <lineage>
        <taxon>Eukaryota</taxon>
        <taxon>Fungi</taxon>
        <taxon>Dikarya</taxon>
        <taxon>Ascomycota</taxon>
        <taxon>Pezizomycotina</taxon>
        <taxon>Sordariomycetes</taxon>
        <taxon>Hypocreomycetidae</taxon>
        <taxon>Hypocreales</taxon>
        <taxon>Hypocreaceae</taxon>
        <taxon>Escovopsis</taxon>
    </lineage>
</organism>
<protein>
    <recommendedName>
        <fullName evidence="11">xylan 1,4-beta-xylosidase</fullName>
        <ecNumber evidence="11">3.2.1.37</ecNumber>
    </recommendedName>
</protein>
<dbReference type="PANTHER" id="PTHR42721:SF3">
    <property type="entry name" value="BETA-D-XYLOSIDASE 5-RELATED"/>
    <property type="match status" value="1"/>
</dbReference>
<evidence type="ECO:0000313" key="13">
    <source>
        <dbReference type="EMBL" id="KOS21229.1"/>
    </source>
</evidence>
<dbReference type="InterPro" id="IPR017853">
    <property type="entry name" value="GH"/>
</dbReference>
<evidence type="ECO:0000256" key="10">
    <source>
        <dbReference type="ARBA" id="ARBA00024574"/>
    </source>
</evidence>
<dbReference type="GO" id="GO:0045493">
    <property type="term" value="P:xylan catabolic process"/>
    <property type="evidence" value="ECO:0007669"/>
    <property type="project" value="UniProtKB-UniPathway"/>
</dbReference>
<dbReference type="InterPro" id="IPR044993">
    <property type="entry name" value="BXL"/>
</dbReference>
<dbReference type="Gene3D" id="3.20.20.300">
    <property type="entry name" value="Glycoside hydrolase, family 3, N-terminal domain"/>
    <property type="match status" value="1"/>
</dbReference>
<dbReference type="Gene3D" id="3.40.50.1700">
    <property type="entry name" value="Glycoside hydrolase family 3 C-terminal domain"/>
    <property type="match status" value="1"/>
</dbReference>
<comment type="similarity">
    <text evidence="2">Belongs to the glycosyl hydrolase 3 family.</text>
</comment>
<dbReference type="AlphaFoldDB" id="A0A0N0RTV2"/>
<evidence type="ECO:0000256" key="8">
    <source>
        <dbReference type="ARBA" id="ARBA00023295"/>
    </source>
</evidence>
<evidence type="ECO:0000256" key="6">
    <source>
        <dbReference type="ARBA" id="ARBA00023180"/>
    </source>
</evidence>
<evidence type="ECO:0000313" key="14">
    <source>
        <dbReference type="Proteomes" id="UP000053831"/>
    </source>
</evidence>
<dbReference type="SUPFAM" id="SSF51445">
    <property type="entry name" value="(Trans)glycosidases"/>
    <property type="match status" value="1"/>
</dbReference>
<dbReference type="InterPro" id="IPR013783">
    <property type="entry name" value="Ig-like_fold"/>
</dbReference>
<dbReference type="GO" id="GO:0031222">
    <property type="term" value="P:arabinan catabolic process"/>
    <property type="evidence" value="ECO:0007669"/>
    <property type="project" value="TreeGrafter"/>
</dbReference>
<keyword evidence="3" id="KW-0858">Xylan degradation</keyword>
<evidence type="ECO:0000256" key="4">
    <source>
        <dbReference type="ARBA" id="ARBA00022729"/>
    </source>
</evidence>
<comment type="pathway">
    <text evidence="1">Glycan degradation; xylan degradation.</text>
</comment>
<dbReference type="InterPro" id="IPR001764">
    <property type="entry name" value="Glyco_hydro_3_N"/>
</dbReference>
<keyword evidence="9" id="KW-0624">Polysaccharide degradation</keyword>
<evidence type="ECO:0000256" key="7">
    <source>
        <dbReference type="ARBA" id="ARBA00023277"/>
    </source>
</evidence>
<sequence length="736" mass="78538">MNIYQIKNPDSIFTNNPGVPKCDRDPLCSTGVCNTDLSIGDRAAAFVKNMTLAEKIQNLDNVAPGVPRLGLPPYNWWSEALHGVAGGNGVSIQPPPGNFSAATAFPAPIHMSAAFDFDLVFSIGEIISTEARAFYDFGFAGASYFTPNINPFRDPRWGRGQETPGEDPFVGSQYALAMVTGLQGQDPDYLRVIATCKHYAAYDVENTRFQNDVHPSMQDMSEYFLPAFKKCVADAHAASVMCSYNGVDGTPSCANSWLLETVLREHFGFSEAYNYVVTDCDAVDSLVTGLHFAPNLSAGAADALNGGTDLDCGSTFGSNLNSAVQAGLTTEAAITKAVTRLVAALIKVGYFDQPDQFAHFSWADVNTTSSRNAAYQAATEGMVLLKNDGTLPITKAPGSVALIGPMCNATTQILGNYAGTPAVVASPLDAFKSKWQNVQFQQGTGISSDDTSGFAAAIAAAKNADVIFYCGGLDKSVEDEARDRDNIDWPGNQKDLITQLAGLGKKLVVLQFGGGQVDDSDFLKSSGVNSILWTGYPGQEGGRAIFDTVTGASSPAGRLPVTQYPSSYTDSVDMLDMTLRPGSNPGRTYWWYNDAVVPFGYGLHYTQFEVTPTGTAFPSTDISLLPGNVTVSFNVKNVGSRTSDYVALLFVSSCSGPTPCPLKKLVAFTRLHDIAPGQTQKADLVIDTDLLARADDKGTQSIYPGMYFLMLDVVNPTGTSFTLTGSTKQVSTLPSQ</sequence>
<keyword evidence="7" id="KW-0119">Carbohydrate metabolism</keyword>
<evidence type="ECO:0000256" key="2">
    <source>
        <dbReference type="ARBA" id="ARBA00005336"/>
    </source>
</evidence>
<keyword evidence="8" id="KW-0326">Glycosidase</keyword>
<dbReference type="Pfam" id="PF01915">
    <property type="entry name" value="Glyco_hydro_3_C"/>
    <property type="match status" value="1"/>
</dbReference>
<name>A0A0N0RTV2_ESCWE</name>
<reference evidence="13 14" key="1">
    <citation type="submission" date="2015-07" db="EMBL/GenBank/DDBJ databases">
        <title>The genome of the fungus Escovopsis weberi, a specialized disease agent of ant agriculture.</title>
        <authorList>
            <person name="de Man T.J."/>
            <person name="Stajich J.E."/>
            <person name="Kubicek C.P."/>
            <person name="Chenthamara K."/>
            <person name="Atanasova L."/>
            <person name="Druzhinina I.S."/>
            <person name="Birnbaum S."/>
            <person name="Barribeau S.M."/>
            <person name="Teiling C."/>
            <person name="Suen G."/>
            <person name="Currie C."/>
            <person name="Gerardo N.M."/>
        </authorList>
    </citation>
    <scope>NUCLEOTIDE SEQUENCE [LARGE SCALE GENOMIC DNA]</scope>
</reference>
<dbReference type="InterPro" id="IPR036962">
    <property type="entry name" value="Glyco_hydro_3_N_sf"/>
</dbReference>
<dbReference type="GO" id="GO:0046556">
    <property type="term" value="F:alpha-L-arabinofuranosidase activity"/>
    <property type="evidence" value="ECO:0007669"/>
    <property type="project" value="TreeGrafter"/>
</dbReference>
<dbReference type="EC" id="3.2.1.37" evidence="11"/>